<feature type="domain" description="EF-hand" evidence="6">
    <location>
        <begin position="18"/>
        <end position="53"/>
    </location>
</feature>
<dbReference type="PANTHER" id="PTHR46212">
    <property type="entry name" value="PEFLIN"/>
    <property type="match status" value="1"/>
</dbReference>
<dbReference type="PANTHER" id="PTHR46212:SF3">
    <property type="entry name" value="GH27120P"/>
    <property type="match status" value="1"/>
</dbReference>
<evidence type="ECO:0000256" key="5">
    <source>
        <dbReference type="ARBA" id="ARBA00022837"/>
    </source>
</evidence>
<dbReference type="VEuPathDB" id="GiardiaDB:GMRT_10904"/>
<dbReference type="InterPro" id="IPR051426">
    <property type="entry name" value="Peflin/Sorcin_CaBP"/>
</dbReference>
<dbReference type="AlphaFoldDB" id="A0A4Z1SYR4"/>
<gene>
    <name evidence="7" type="ORF">GMRT_10904</name>
</gene>
<evidence type="ECO:0000256" key="2">
    <source>
        <dbReference type="ARBA" id="ARBA00022490"/>
    </source>
</evidence>
<accession>A0A4Z1SYR4</accession>
<evidence type="ECO:0000313" key="8">
    <source>
        <dbReference type="Proteomes" id="UP000315496"/>
    </source>
</evidence>
<evidence type="ECO:0000256" key="3">
    <source>
        <dbReference type="ARBA" id="ARBA00022723"/>
    </source>
</evidence>
<keyword evidence="8" id="KW-1185">Reference proteome</keyword>
<reference evidence="7 8" key="1">
    <citation type="submission" date="2019-05" db="EMBL/GenBank/DDBJ databases">
        <title>The compact genome of Giardia muris reveals important steps in the evolution of intestinal protozoan parasites.</title>
        <authorList>
            <person name="Xu F."/>
            <person name="Jimenez-Gonzalez A."/>
            <person name="Einarsson E."/>
            <person name="Astvaldsson A."/>
            <person name="Peirasmaki D."/>
            <person name="Eckmann L."/>
            <person name="Andersson J.O."/>
            <person name="Svard S.G."/>
            <person name="Jerlstrom-Hultqvist J."/>
        </authorList>
    </citation>
    <scope>NUCLEOTIDE SEQUENCE [LARGE SCALE GENOMIC DNA]</scope>
    <source>
        <strain evidence="7 8">Roberts-Thomson</strain>
    </source>
</reference>
<keyword evidence="5" id="KW-0106">Calcium</keyword>
<dbReference type="GO" id="GO:0005737">
    <property type="term" value="C:cytoplasm"/>
    <property type="evidence" value="ECO:0007669"/>
    <property type="project" value="UniProtKB-SubCell"/>
</dbReference>
<keyword evidence="2" id="KW-0963">Cytoplasm</keyword>
<evidence type="ECO:0000256" key="4">
    <source>
        <dbReference type="ARBA" id="ARBA00022737"/>
    </source>
</evidence>
<dbReference type="OrthoDB" id="186625at2759"/>
<keyword evidence="4" id="KW-0677">Repeat</keyword>
<evidence type="ECO:0000256" key="1">
    <source>
        <dbReference type="ARBA" id="ARBA00004496"/>
    </source>
</evidence>
<dbReference type="GO" id="GO:0048306">
    <property type="term" value="F:calcium-dependent protein binding"/>
    <property type="evidence" value="ECO:0007669"/>
    <property type="project" value="UniProtKB-ARBA"/>
</dbReference>
<comment type="subcellular location">
    <subcellularLocation>
        <location evidence="1">Cytoplasm</location>
    </subcellularLocation>
</comment>
<keyword evidence="3" id="KW-0479">Metal-binding</keyword>
<dbReference type="Pfam" id="PF13499">
    <property type="entry name" value="EF-hand_7"/>
    <property type="match status" value="1"/>
</dbReference>
<organism evidence="7 8">
    <name type="scientific">Giardia muris</name>
    <dbReference type="NCBI Taxonomy" id="5742"/>
    <lineage>
        <taxon>Eukaryota</taxon>
        <taxon>Metamonada</taxon>
        <taxon>Diplomonadida</taxon>
        <taxon>Hexamitidae</taxon>
        <taxon>Giardiinae</taxon>
        <taxon>Giardia</taxon>
    </lineage>
</organism>
<proteinExistence type="predicted"/>
<dbReference type="Gene3D" id="1.10.238.10">
    <property type="entry name" value="EF-hand"/>
    <property type="match status" value="1"/>
</dbReference>
<comment type="caution">
    <text evidence="7">The sequence shown here is derived from an EMBL/GenBank/DDBJ whole genome shotgun (WGS) entry which is preliminary data.</text>
</comment>
<evidence type="ECO:0000259" key="6">
    <source>
        <dbReference type="PROSITE" id="PS50222"/>
    </source>
</evidence>
<dbReference type="SUPFAM" id="SSF47473">
    <property type="entry name" value="EF-hand"/>
    <property type="match status" value="1"/>
</dbReference>
<dbReference type="PROSITE" id="PS00018">
    <property type="entry name" value="EF_HAND_1"/>
    <property type="match status" value="1"/>
</dbReference>
<dbReference type="InterPro" id="IPR002048">
    <property type="entry name" value="EF_hand_dom"/>
</dbReference>
<dbReference type="InterPro" id="IPR018247">
    <property type="entry name" value="EF_Hand_1_Ca_BS"/>
</dbReference>
<dbReference type="InterPro" id="IPR011992">
    <property type="entry name" value="EF-hand-dom_pair"/>
</dbReference>
<evidence type="ECO:0000313" key="7">
    <source>
        <dbReference type="EMBL" id="TNJ28638.1"/>
    </source>
</evidence>
<dbReference type="PROSITE" id="PS50222">
    <property type="entry name" value="EF_HAND_2"/>
    <property type="match status" value="1"/>
</dbReference>
<name>A0A4Z1SYR4_GIAMU</name>
<sequence>MSHTDFIRQQYAPNISPKRRADLRARFVQCDVDNSGYISAFELQSLLSTEANQFPTSAARMLVRIYSRQGQISFEEYVQIESFVELCRTAFHGPNGENRRQLKRAEVSEALLSLGLNFTPETISLLFKHFDSTHTGILTLPQWHCFTSLCLLGRRLFNEWDVQSKGELIIGLEQTLLIGIWFLE</sequence>
<protein>
    <submittedName>
        <fullName evidence="7">EF-hand domain pair-containing protein</fullName>
    </submittedName>
</protein>
<dbReference type="EMBL" id="VDLU01000002">
    <property type="protein sequence ID" value="TNJ28638.1"/>
    <property type="molecule type" value="Genomic_DNA"/>
</dbReference>
<dbReference type="GO" id="GO:0005509">
    <property type="term" value="F:calcium ion binding"/>
    <property type="evidence" value="ECO:0007669"/>
    <property type="project" value="InterPro"/>
</dbReference>
<dbReference type="Proteomes" id="UP000315496">
    <property type="component" value="Chromosome 2"/>
</dbReference>